<protein>
    <submittedName>
        <fullName evidence="1 2">Uncharacterized protein</fullName>
    </submittedName>
</protein>
<dbReference type="Gramene" id="Pp3c4_570V3.1">
    <property type="protein sequence ID" value="Pp3c4_570V3.1"/>
    <property type="gene ID" value="Pp3c4_570"/>
</dbReference>
<sequence>MLRAWSLQLCIKFPESLQFYNAPNCALAVKTFEESRLVAKGFENCLDSEKESVMTTCCIDFLNRTMFTQNDHSELSNSLSLRSVLDKVARVWRHAS</sequence>
<gene>
    <name evidence="1" type="ORF">PHYPA_005583</name>
</gene>
<dbReference type="Gramene" id="Pp3c4_570V3.2">
    <property type="protein sequence ID" value="Pp3c4_570V3.2"/>
    <property type="gene ID" value="Pp3c4_570"/>
</dbReference>
<reference evidence="1 3" key="1">
    <citation type="journal article" date="2008" name="Science">
        <title>The Physcomitrella genome reveals evolutionary insights into the conquest of land by plants.</title>
        <authorList>
            <person name="Rensing S."/>
            <person name="Lang D."/>
            <person name="Zimmer A."/>
            <person name="Terry A."/>
            <person name="Salamov A."/>
            <person name="Shapiro H."/>
            <person name="Nishiyama T."/>
            <person name="Perroud P.-F."/>
            <person name="Lindquist E."/>
            <person name="Kamisugi Y."/>
            <person name="Tanahashi T."/>
            <person name="Sakakibara K."/>
            <person name="Fujita T."/>
            <person name="Oishi K."/>
            <person name="Shin-I T."/>
            <person name="Kuroki Y."/>
            <person name="Toyoda A."/>
            <person name="Suzuki Y."/>
            <person name="Hashimoto A."/>
            <person name="Yamaguchi K."/>
            <person name="Sugano A."/>
            <person name="Kohara Y."/>
            <person name="Fujiyama A."/>
            <person name="Anterola A."/>
            <person name="Aoki S."/>
            <person name="Ashton N."/>
            <person name="Barbazuk W.B."/>
            <person name="Barker E."/>
            <person name="Bennetzen J."/>
            <person name="Bezanilla M."/>
            <person name="Blankenship R."/>
            <person name="Cho S.H."/>
            <person name="Dutcher S."/>
            <person name="Estelle M."/>
            <person name="Fawcett J.A."/>
            <person name="Gundlach H."/>
            <person name="Hanada K."/>
            <person name="Heyl A."/>
            <person name="Hicks K.A."/>
            <person name="Hugh J."/>
            <person name="Lohr M."/>
            <person name="Mayer K."/>
            <person name="Melkozernov A."/>
            <person name="Murata T."/>
            <person name="Nelson D."/>
            <person name="Pils B."/>
            <person name="Prigge M."/>
            <person name="Reiss B."/>
            <person name="Renner T."/>
            <person name="Rombauts S."/>
            <person name="Rushton P."/>
            <person name="Sanderfoot A."/>
            <person name="Schween G."/>
            <person name="Shiu S.-H."/>
            <person name="Stueber K."/>
            <person name="Theodoulou F.L."/>
            <person name="Tu H."/>
            <person name="Van de Peer Y."/>
            <person name="Verrier P.J."/>
            <person name="Waters E."/>
            <person name="Wood A."/>
            <person name="Yang L."/>
            <person name="Cove D."/>
            <person name="Cuming A."/>
            <person name="Hasebe M."/>
            <person name="Lucas S."/>
            <person name="Mishler D.B."/>
            <person name="Reski R."/>
            <person name="Grigoriev I."/>
            <person name="Quatrano R.S."/>
            <person name="Boore J.L."/>
        </authorList>
    </citation>
    <scope>NUCLEOTIDE SEQUENCE [LARGE SCALE GENOMIC DNA]</scope>
    <source>
        <strain evidence="2 3">cv. Gransden 2004</strain>
    </source>
</reference>
<dbReference type="AlphaFoldDB" id="A0A2K1KLN3"/>
<dbReference type="EMBL" id="ABEU02000004">
    <property type="protein sequence ID" value="PNR54690.1"/>
    <property type="molecule type" value="Genomic_DNA"/>
</dbReference>
<dbReference type="Proteomes" id="UP000006727">
    <property type="component" value="Chromosome 4"/>
</dbReference>
<evidence type="ECO:0000313" key="2">
    <source>
        <dbReference type="EnsemblPlants" id="Pp3c4_570V3.1"/>
    </source>
</evidence>
<evidence type="ECO:0000313" key="1">
    <source>
        <dbReference type="EMBL" id="PNR54690.1"/>
    </source>
</evidence>
<organism evidence="1">
    <name type="scientific">Physcomitrium patens</name>
    <name type="common">Spreading-leaved earth moss</name>
    <name type="synonym">Physcomitrella patens</name>
    <dbReference type="NCBI Taxonomy" id="3218"/>
    <lineage>
        <taxon>Eukaryota</taxon>
        <taxon>Viridiplantae</taxon>
        <taxon>Streptophyta</taxon>
        <taxon>Embryophyta</taxon>
        <taxon>Bryophyta</taxon>
        <taxon>Bryophytina</taxon>
        <taxon>Bryopsida</taxon>
        <taxon>Funariidae</taxon>
        <taxon>Funariales</taxon>
        <taxon>Funariaceae</taxon>
        <taxon>Physcomitrium</taxon>
    </lineage>
</organism>
<dbReference type="EnsemblPlants" id="Pp3c4_570V3.1">
    <property type="protein sequence ID" value="Pp3c4_570V3.1"/>
    <property type="gene ID" value="Pp3c4_570"/>
</dbReference>
<dbReference type="EnsemblPlants" id="Pp3c4_570V3.2">
    <property type="protein sequence ID" value="Pp3c4_570V3.2"/>
    <property type="gene ID" value="Pp3c4_570"/>
</dbReference>
<name>A0A2K1KLN3_PHYPA</name>
<dbReference type="InParanoid" id="A0A2K1KLN3"/>
<evidence type="ECO:0000313" key="3">
    <source>
        <dbReference type="Proteomes" id="UP000006727"/>
    </source>
</evidence>
<proteinExistence type="predicted"/>
<reference evidence="1 3" key="2">
    <citation type="journal article" date="2018" name="Plant J.">
        <title>The Physcomitrella patens chromosome-scale assembly reveals moss genome structure and evolution.</title>
        <authorList>
            <person name="Lang D."/>
            <person name="Ullrich K.K."/>
            <person name="Murat F."/>
            <person name="Fuchs J."/>
            <person name="Jenkins J."/>
            <person name="Haas F.B."/>
            <person name="Piednoel M."/>
            <person name="Gundlach H."/>
            <person name="Van Bel M."/>
            <person name="Meyberg R."/>
            <person name="Vives C."/>
            <person name="Morata J."/>
            <person name="Symeonidi A."/>
            <person name="Hiss M."/>
            <person name="Muchero W."/>
            <person name="Kamisugi Y."/>
            <person name="Saleh O."/>
            <person name="Blanc G."/>
            <person name="Decker E.L."/>
            <person name="van Gessel N."/>
            <person name="Grimwood J."/>
            <person name="Hayes R.D."/>
            <person name="Graham S.W."/>
            <person name="Gunter L.E."/>
            <person name="McDaniel S.F."/>
            <person name="Hoernstein S.N.W."/>
            <person name="Larsson A."/>
            <person name="Li F.W."/>
            <person name="Perroud P.F."/>
            <person name="Phillips J."/>
            <person name="Ranjan P."/>
            <person name="Rokshar D.S."/>
            <person name="Rothfels C.J."/>
            <person name="Schneider L."/>
            <person name="Shu S."/>
            <person name="Stevenson D.W."/>
            <person name="Thummler F."/>
            <person name="Tillich M."/>
            <person name="Villarreal Aguilar J.C."/>
            <person name="Widiez T."/>
            <person name="Wong G.K."/>
            <person name="Wymore A."/>
            <person name="Zhang Y."/>
            <person name="Zimmer A.D."/>
            <person name="Quatrano R.S."/>
            <person name="Mayer K.F.X."/>
            <person name="Goodstein D."/>
            <person name="Casacuberta J.M."/>
            <person name="Vandepoele K."/>
            <person name="Reski R."/>
            <person name="Cuming A.C."/>
            <person name="Tuskan G.A."/>
            <person name="Maumus F."/>
            <person name="Salse J."/>
            <person name="Schmutz J."/>
            <person name="Rensing S.A."/>
        </authorList>
    </citation>
    <scope>NUCLEOTIDE SEQUENCE [LARGE SCALE GENOMIC DNA]</scope>
    <source>
        <strain evidence="2 3">cv. Gransden 2004</strain>
    </source>
</reference>
<accession>A0A2K1KLN3</accession>
<reference evidence="2" key="3">
    <citation type="submission" date="2020-12" db="UniProtKB">
        <authorList>
            <consortium name="EnsemblPlants"/>
        </authorList>
    </citation>
    <scope>IDENTIFICATION</scope>
</reference>
<keyword evidence="3" id="KW-1185">Reference proteome</keyword>